<feature type="region of interest" description="Disordered" evidence="1">
    <location>
        <begin position="40"/>
        <end position="98"/>
    </location>
</feature>
<name>A0A0H2LQV8_VARPD</name>
<feature type="region of interest" description="Disordered" evidence="1">
    <location>
        <begin position="1"/>
        <end position="23"/>
    </location>
</feature>
<gene>
    <name evidence="2" type="ORF">VPARA_68170</name>
</gene>
<reference evidence="2 3" key="1">
    <citation type="submission" date="2015-03" db="EMBL/GenBank/DDBJ databases">
        <title>Genome sequence of Variovorax paradoxus TBEA6.</title>
        <authorList>
            <person name="Poehlein A."/>
            <person name="Schuldes J."/>
            <person name="Wuebbeler J.H."/>
            <person name="Hiessl S."/>
            <person name="Steinbuechel A."/>
            <person name="Daniel R."/>
        </authorList>
    </citation>
    <scope>NUCLEOTIDE SEQUENCE [LARGE SCALE GENOMIC DNA]</scope>
    <source>
        <strain evidence="2 3">TBEA6</strain>
    </source>
</reference>
<evidence type="ECO:0000313" key="3">
    <source>
        <dbReference type="Proteomes" id="UP000035170"/>
    </source>
</evidence>
<keyword evidence="3" id="KW-1185">Reference proteome</keyword>
<organism evidence="2 3">
    <name type="scientific">Variovorax paradoxus</name>
    <dbReference type="NCBI Taxonomy" id="34073"/>
    <lineage>
        <taxon>Bacteria</taxon>
        <taxon>Pseudomonadati</taxon>
        <taxon>Pseudomonadota</taxon>
        <taxon>Betaproteobacteria</taxon>
        <taxon>Burkholderiales</taxon>
        <taxon>Comamonadaceae</taxon>
        <taxon>Variovorax</taxon>
    </lineage>
</organism>
<feature type="compositionally biased region" description="Low complexity" evidence="1">
    <location>
        <begin position="84"/>
        <end position="98"/>
    </location>
</feature>
<dbReference type="AntiFam" id="ANF00090">
    <property type="entry name" value="Shadow ORF (opposite yegE)"/>
</dbReference>
<evidence type="ECO:0000256" key="1">
    <source>
        <dbReference type="SAM" id="MobiDB-lite"/>
    </source>
</evidence>
<comment type="caution">
    <text evidence="2">The sequence shown here is derived from an EMBL/GenBank/DDBJ whole genome shotgun (WGS) entry which is preliminary data.</text>
</comment>
<proteinExistence type="predicted"/>
<sequence length="246" mass="25593">MAHLVLGADLEPRNASGGNGLRHLHRLVHGPKHRAVEEVAEAGPGQGANRSAGGPGLGAGPAEPAGCAEHQHRQGRGRGRAQHTHAYGKAAQAGQKARPAALDDFALPDRQAPGLAFPEPAIELLGLRDVRAIGLAAHRHVALDLAPAADWRHVREHPVEIPVLAPVLDHAGPGQPLLQRVPHVGKGLGRHVGVPDHVVRLADELRHGVAAGGHEGRVDVGDAPFQVGARHQCCVVVEQVFVGGDG</sequence>
<protein>
    <submittedName>
        <fullName evidence="2">Uncharacterized protein</fullName>
    </submittedName>
</protein>
<feature type="compositionally biased region" description="Basic residues" evidence="1">
    <location>
        <begin position="73"/>
        <end position="83"/>
    </location>
</feature>
<dbReference type="EMBL" id="JZWI01000080">
    <property type="protein sequence ID" value="KLN52071.1"/>
    <property type="molecule type" value="Genomic_DNA"/>
</dbReference>
<evidence type="ECO:0000313" key="2">
    <source>
        <dbReference type="EMBL" id="KLN52071.1"/>
    </source>
</evidence>
<accession>A0A0H2LQV8</accession>
<dbReference type="AlphaFoldDB" id="A0A0H2LQV8"/>
<dbReference type="Proteomes" id="UP000035170">
    <property type="component" value="Unassembled WGS sequence"/>
</dbReference>